<protein>
    <submittedName>
        <fullName evidence="2">Ribosomal silencing factor RsfA</fullName>
    </submittedName>
</protein>
<reference evidence="2" key="1">
    <citation type="submission" date="2020-02" db="EMBL/GenBank/DDBJ databases">
        <authorList>
            <person name="Meier V. D."/>
        </authorList>
    </citation>
    <scope>NUCLEOTIDE SEQUENCE</scope>
    <source>
        <strain evidence="2">AVDCRST_MAG87</strain>
    </source>
</reference>
<sequence length="91" mass="10900">DRHPRRVYRRGLLRDLLRGERAAAPRHQPRHLGAARGRRDNSPSDRRDARIRLDTPRLRRRRRPHLRYRPTQLLPHRGRLEGCPDSARDPI</sequence>
<gene>
    <name evidence="2" type="ORF">AVDCRST_MAG87-3982</name>
</gene>
<evidence type="ECO:0000256" key="1">
    <source>
        <dbReference type="SAM" id="MobiDB-lite"/>
    </source>
</evidence>
<feature type="non-terminal residue" evidence="2">
    <location>
        <position position="91"/>
    </location>
</feature>
<feature type="non-terminal residue" evidence="2">
    <location>
        <position position="1"/>
    </location>
</feature>
<evidence type="ECO:0000313" key="2">
    <source>
        <dbReference type="EMBL" id="CAA9586203.1"/>
    </source>
</evidence>
<dbReference type="EMBL" id="CADCWJ010000877">
    <property type="protein sequence ID" value="CAA9586203.1"/>
    <property type="molecule type" value="Genomic_DNA"/>
</dbReference>
<feature type="compositionally biased region" description="Basic residues" evidence="1">
    <location>
        <begin position="58"/>
        <end position="68"/>
    </location>
</feature>
<feature type="compositionally biased region" description="Basic and acidic residues" evidence="1">
    <location>
        <begin position="37"/>
        <end position="57"/>
    </location>
</feature>
<feature type="region of interest" description="Disordered" evidence="1">
    <location>
        <begin position="19"/>
        <end position="91"/>
    </location>
</feature>
<organism evidence="2">
    <name type="scientific">uncultured Thermomicrobiales bacterium</name>
    <dbReference type="NCBI Taxonomy" id="1645740"/>
    <lineage>
        <taxon>Bacteria</taxon>
        <taxon>Pseudomonadati</taxon>
        <taxon>Thermomicrobiota</taxon>
        <taxon>Thermomicrobia</taxon>
        <taxon>Thermomicrobiales</taxon>
        <taxon>environmental samples</taxon>
    </lineage>
</organism>
<dbReference type="AlphaFoldDB" id="A0A6J4VUX6"/>
<accession>A0A6J4VUX6</accession>
<feature type="compositionally biased region" description="Basic and acidic residues" evidence="1">
    <location>
        <begin position="78"/>
        <end position="91"/>
    </location>
</feature>
<proteinExistence type="predicted"/>
<name>A0A6J4VUX6_9BACT</name>